<feature type="site" description="Transition state stabilizer" evidence="3">
    <location>
        <position position="26"/>
    </location>
</feature>
<dbReference type="HAMAP" id="MF_00108">
    <property type="entry name" value="IspD"/>
    <property type="match status" value="1"/>
</dbReference>
<dbReference type="EC" id="2.7.7.60" evidence="3"/>
<dbReference type="FunFam" id="3.90.550.10:FF:000003">
    <property type="entry name" value="2-C-methyl-D-erythritol 4-phosphate cytidylyltransferase"/>
    <property type="match status" value="1"/>
</dbReference>
<comment type="similarity">
    <text evidence="3">Belongs to the IspD/TarI cytidylyltransferase family. IspD subfamily.</text>
</comment>
<feature type="site" description="Transition state stabilizer" evidence="3">
    <location>
        <position position="19"/>
    </location>
</feature>
<dbReference type="InterPro" id="IPR050088">
    <property type="entry name" value="IspD/TarI_cytidylyltransf_bact"/>
</dbReference>
<evidence type="ECO:0000256" key="1">
    <source>
        <dbReference type="ARBA" id="ARBA00022679"/>
    </source>
</evidence>
<feature type="site" description="Positions MEP for the nucleophilic attack" evidence="3">
    <location>
        <position position="213"/>
    </location>
</feature>
<gene>
    <name evidence="3" type="primary">ispD</name>
    <name evidence="4" type="ORF">CWI83_02790</name>
</gene>
<comment type="pathway">
    <text evidence="3">Isoprenoid biosynthesis; isopentenyl diphosphate biosynthesis via DXP pathway; isopentenyl diphosphate from 1-deoxy-D-xylulose 5-phosphate: step 2/6.</text>
</comment>
<keyword evidence="2 3" id="KW-0548">Nucleotidyltransferase</keyword>
<protein>
    <recommendedName>
        <fullName evidence="3">2-C-methyl-D-erythritol 4-phosphate cytidylyltransferase</fullName>
        <ecNumber evidence="3">2.7.7.60</ecNumber>
    </recommendedName>
    <alternativeName>
        <fullName evidence="3">4-diphosphocytidyl-2C-methyl-D-erythritol synthase</fullName>
    </alternativeName>
    <alternativeName>
        <fullName evidence="3">MEP cytidylyltransferase</fullName>
        <shortName evidence="3">MCT</shortName>
    </alternativeName>
</protein>
<evidence type="ECO:0000256" key="3">
    <source>
        <dbReference type="HAMAP-Rule" id="MF_00108"/>
    </source>
</evidence>
<dbReference type="EMBL" id="PIQG01000001">
    <property type="protein sequence ID" value="RUO79452.1"/>
    <property type="molecule type" value="Genomic_DNA"/>
</dbReference>
<accession>A0A432ZNL4</accession>
<dbReference type="InterPro" id="IPR029044">
    <property type="entry name" value="Nucleotide-diphossugar_trans"/>
</dbReference>
<dbReference type="Proteomes" id="UP000288279">
    <property type="component" value="Unassembled WGS sequence"/>
</dbReference>
<dbReference type="Gene3D" id="3.90.550.10">
    <property type="entry name" value="Spore Coat Polysaccharide Biosynthesis Protein SpsA, Chain A"/>
    <property type="match status" value="1"/>
</dbReference>
<dbReference type="RefSeq" id="WP_126825398.1">
    <property type="nucleotide sequence ID" value="NZ_PIQG01000001.1"/>
</dbReference>
<reference evidence="4 5" key="1">
    <citation type="journal article" date="2011" name="Front. Microbiol.">
        <title>Genomic signatures of strain selection and enhancement in Bacillus atrophaeus var. globigii, a historical biowarfare simulant.</title>
        <authorList>
            <person name="Gibbons H.S."/>
            <person name="Broomall S.M."/>
            <person name="McNew L.A."/>
            <person name="Daligault H."/>
            <person name="Chapman C."/>
            <person name="Bruce D."/>
            <person name="Karavis M."/>
            <person name="Krepps M."/>
            <person name="McGregor P.A."/>
            <person name="Hong C."/>
            <person name="Park K.H."/>
            <person name="Akmal A."/>
            <person name="Feldman A."/>
            <person name="Lin J.S."/>
            <person name="Chang W.E."/>
            <person name="Higgs B.W."/>
            <person name="Demirev P."/>
            <person name="Lindquist J."/>
            <person name="Liem A."/>
            <person name="Fochler E."/>
            <person name="Read T.D."/>
            <person name="Tapia R."/>
            <person name="Johnson S."/>
            <person name="Bishop-Lilly K.A."/>
            <person name="Detter C."/>
            <person name="Han C."/>
            <person name="Sozhamannan S."/>
            <person name="Rosenzweig C.N."/>
            <person name="Skowronski E.W."/>
        </authorList>
    </citation>
    <scope>NUCLEOTIDE SEQUENCE [LARGE SCALE GENOMIC DNA]</scope>
    <source>
        <strain evidence="4 5">PIT1</strain>
    </source>
</reference>
<sequence>MQTKQQVAAVIAAAGVGQRMQSATPKQYLEIAGKTVLEHSILAVTRDPRISAVIVVVAATDPYFSQLKLPQSIPIHRVTGGASRAESVAAGVQFAQQQGYRFVAVHDAARPCLARTELAAVIEQGLQHPAGAILALPVADTIKRAHADQTIDTTIPREGLWQALTPQVFATSILLDAWRIVGVTDPQLTDEASAVEALGLAPKLVLGRRTNIKITQPGDESMAAAFIQQLEKE</sequence>
<dbReference type="InterPro" id="IPR001228">
    <property type="entry name" value="IspD"/>
</dbReference>
<evidence type="ECO:0000313" key="4">
    <source>
        <dbReference type="EMBL" id="RUO79452.1"/>
    </source>
</evidence>
<keyword evidence="1 3" id="KW-0808">Transferase</keyword>
<evidence type="ECO:0000256" key="2">
    <source>
        <dbReference type="ARBA" id="ARBA00022695"/>
    </source>
</evidence>
<dbReference type="CDD" id="cd02516">
    <property type="entry name" value="CDP-ME_synthetase"/>
    <property type="match status" value="1"/>
</dbReference>
<dbReference type="PANTHER" id="PTHR32125:SF4">
    <property type="entry name" value="2-C-METHYL-D-ERYTHRITOL 4-PHOSPHATE CYTIDYLYLTRANSFERASE, CHLOROPLASTIC"/>
    <property type="match status" value="1"/>
</dbReference>
<dbReference type="NCBIfam" id="TIGR00453">
    <property type="entry name" value="ispD"/>
    <property type="match status" value="1"/>
</dbReference>
<proteinExistence type="inferred from homology"/>
<comment type="function">
    <text evidence="3">Catalyzes the formation of 4-diphosphocytidyl-2-C-methyl-D-erythritol from CTP and 2-C-methyl-D-erythritol 4-phosphate (MEP).</text>
</comment>
<dbReference type="AlphaFoldDB" id="A0A432ZNL4"/>
<dbReference type="InterPro" id="IPR034683">
    <property type="entry name" value="IspD/TarI"/>
</dbReference>
<keyword evidence="5" id="KW-1185">Reference proteome</keyword>
<keyword evidence="3" id="KW-0414">Isoprene biosynthesis</keyword>
<name>A0A432ZNL4_9GAMM</name>
<dbReference type="PANTHER" id="PTHR32125">
    <property type="entry name" value="2-C-METHYL-D-ERYTHRITOL 4-PHOSPHATE CYTIDYLYLTRANSFERASE, CHLOROPLASTIC"/>
    <property type="match status" value="1"/>
</dbReference>
<comment type="caution">
    <text evidence="4">The sequence shown here is derived from an EMBL/GenBank/DDBJ whole genome shotgun (WGS) entry which is preliminary data.</text>
</comment>
<dbReference type="GO" id="GO:0019288">
    <property type="term" value="P:isopentenyl diphosphate biosynthetic process, methylerythritol 4-phosphate pathway"/>
    <property type="evidence" value="ECO:0007669"/>
    <property type="project" value="UniProtKB-UniRule"/>
</dbReference>
<dbReference type="Pfam" id="PF01128">
    <property type="entry name" value="IspD"/>
    <property type="match status" value="1"/>
</dbReference>
<feature type="site" description="Positions MEP for the nucleophilic attack" evidence="3">
    <location>
        <position position="157"/>
    </location>
</feature>
<dbReference type="UniPathway" id="UPA00056">
    <property type="reaction ID" value="UER00093"/>
</dbReference>
<dbReference type="OrthoDB" id="9806837at2"/>
<organism evidence="4 5">
    <name type="scientific">Pseudidiomarina taiwanensis</name>
    <dbReference type="NCBI Taxonomy" id="337250"/>
    <lineage>
        <taxon>Bacteria</taxon>
        <taxon>Pseudomonadati</taxon>
        <taxon>Pseudomonadota</taxon>
        <taxon>Gammaproteobacteria</taxon>
        <taxon>Alteromonadales</taxon>
        <taxon>Idiomarinaceae</taxon>
        <taxon>Pseudidiomarina</taxon>
    </lineage>
</organism>
<comment type="catalytic activity">
    <reaction evidence="3">
        <text>2-C-methyl-D-erythritol 4-phosphate + CTP + H(+) = 4-CDP-2-C-methyl-D-erythritol + diphosphate</text>
        <dbReference type="Rhea" id="RHEA:13429"/>
        <dbReference type="ChEBI" id="CHEBI:15378"/>
        <dbReference type="ChEBI" id="CHEBI:33019"/>
        <dbReference type="ChEBI" id="CHEBI:37563"/>
        <dbReference type="ChEBI" id="CHEBI:57823"/>
        <dbReference type="ChEBI" id="CHEBI:58262"/>
        <dbReference type="EC" id="2.7.7.60"/>
    </reaction>
</comment>
<evidence type="ECO:0000313" key="5">
    <source>
        <dbReference type="Proteomes" id="UP000288279"/>
    </source>
</evidence>
<dbReference type="SUPFAM" id="SSF53448">
    <property type="entry name" value="Nucleotide-diphospho-sugar transferases"/>
    <property type="match status" value="1"/>
</dbReference>
<dbReference type="GO" id="GO:0050518">
    <property type="term" value="F:2-C-methyl-D-erythritol 4-phosphate cytidylyltransferase activity"/>
    <property type="evidence" value="ECO:0007669"/>
    <property type="project" value="UniProtKB-UniRule"/>
</dbReference>